<dbReference type="AlphaFoldDB" id="A0AAD9QZJ4"/>
<comment type="caution">
    <text evidence="2">The sequence shown here is derived from an EMBL/GenBank/DDBJ whole genome shotgun (WGS) entry which is preliminary data.</text>
</comment>
<reference evidence="2" key="1">
    <citation type="journal article" date="2023" name="G3 (Bethesda)">
        <title>Whole genome assembly and annotation of the endangered Caribbean coral Acropora cervicornis.</title>
        <authorList>
            <person name="Selwyn J.D."/>
            <person name="Vollmer S.V."/>
        </authorList>
    </citation>
    <scope>NUCLEOTIDE SEQUENCE</scope>
    <source>
        <strain evidence="2">K2</strain>
    </source>
</reference>
<sequence length="50" mass="5701">MAAGEVKKREGEESENEEIESEERDDSEFEPLAKRLCSTRSGRHALSYTL</sequence>
<reference evidence="2" key="2">
    <citation type="journal article" date="2023" name="Science">
        <title>Genomic signatures of disease resistance in endangered staghorn corals.</title>
        <authorList>
            <person name="Vollmer S.V."/>
            <person name="Selwyn J.D."/>
            <person name="Despard B.A."/>
            <person name="Roesel C.L."/>
        </authorList>
    </citation>
    <scope>NUCLEOTIDE SEQUENCE</scope>
    <source>
        <strain evidence="2">K2</strain>
    </source>
</reference>
<evidence type="ECO:0000256" key="1">
    <source>
        <dbReference type="SAM" id="MobiDB-lite"/>
    </source>
</evidence>
<organism evidence="2 3">
    <name type="scientific">Acropora cervicornis</name>
    <name type="common">Staghorn coral</name>
    <dbReference type="NCBI Taxonomy" id="6130"/>
    <lineage>
        <taxon>Eukaryota</taxon>
        <taxon>Metazoa</taxon>
        <taxon>Cnidaria</taxon>
        <taxon>Anthozoa</taxon>
        <taxon>Hexacorallia</taxon>
        <taxon>Scleractinia</taxon>
        <taxon>Astrocoeniina</taxon>
        <taxon>Acroporidae</taxon>
        <taxon>Acropora</taxon>
    </lineage>
</organism>
<feature type="region of interest" description="Disordered" evidence="1">
    <location>
        <begin position="1"/>
        <end position="33"/>
    </location>
</feature>
<feature type="compositionally biased region" description="Acidic residues" evidence="1">
    <location>
        <begin position="12"/>
        <end position="29"/>
    </location>
</feature>
<dbReference type="Proteomes" id="UP001249851">
    <property type="component" value="Unassembled WGS sequence"/>
</dbReference>
<protein>
    <submittedName>
        <fullName evidence="2">Uncharacterized protein</fullName>
    </submittedName>
</protein>
<feature type="compositionally biased region" description="Basic and acidic residues" evidence="1">
    <location>
        <begin position="1"/>
        <end position="11"/>
    </location>
</feature>
<accession>A0AAD9QZJ4</accession>
<evidence type="ECO:0000313" key="3">
    <source>
        <dbReference type="Proteomes" id="UP001249851"/>
    </source>
</evidence>
<proteinExistence type="predicted"/>
<keyword evidence="3" id="KW-1185">Reference proteome</keyword>
<gene>
    <name evidence="2" type="ORF">P5673_005130</name>
</gene>
<dbReference type="EMBL" id="JARQWQ010000008">
    <property type="protein sequence ID" value="KAK2570339.1"/>
    <property type="molecule type" value="Genomic_DNA"/>
</dbReference>
<name>A0AAD9QZJ4_ACRCE</name>
<evidence type="ECO:0000313" key="2">
    <source>
        <dbReference type="EMBL" id="KAK2570339.1"/>
    </source>
</evidence>